<reference evidence="4" key="1">
    <citation type="journal article" date="2023" name="Plant Biotechnol. J.">
        <title>Chromosome-level wild Hevea brasiliensis genome provides new tools for genomic-assisted breeding and valuable loci to elevate rubber yield.</title>
        <authorList>
            <person name="Cheng H."/>
            <person name="Song X."/>
            <person name="Hu Y."/>
            <person name="Wu T."/>
            <person name="Yang Q."/>
            <person name="An Z."/>
            <person name="Feng S."/>
            <person name="Deng Z."/>
            <person name="Wu W."/>
            <person name="Zeng X."/>
            <person name="Tu M."/>
            <person name="Wang X."/>
            <person name="Huang H."/>
        </authorList>
    </citation>
    <scope>NUCLEOTIDE SEQUENCE</scope>
    <source>
        <strain evidence="4">MT/VB/25A 57/8</strain>
    </source>
</reference>
<keyword evidence="5" id="KW-1185">Reference proteome</keyword>
<evidence type="ECO:0000256" key="1">
    <source>
        <dbReference type="ARBA" id="ARBA00022801"/>
    </source>
</evidence>
<sequence>MVLTKALLFNPTFSCPSELHSLKPTSLIPSRPVLFCGSDSKVGVSKSTTEFVKRSAFRSGDGENIFRVFQREAFVKDFIEFCPGSMADELGATLNRLSKWVVSSMFAVVLIWRHDAASLWLAMGSVVNFILCVRLKRIFNQQRPLSTLKSDPGMPSSHAQSIFYISMVSVLSIIETFGANEITFIVAALALACGSYLSWLRVSQQFHTTSQVVVGAAVGSIFSILWFWSWHAILLEAFMSFWWVRIIVAFGALAYLLCFLSLVIRFWLPHEQ</sequence>
<dbReference type="SUPFAM" id="SSF48317">
    <property type="entry name" value="Acid phosphatase/Vanadium-dependent haloperoxidase"/>
    <property type="match status" value="1"/>
</dbReference>
<keyword evidence="1" id="KW-0378">Hydrolase</keyword>
<keyword evidence="2" id="KW-0472">Membrane</keyword>
<evidence type="ECO:0000313" key="5">
    <source>
        <dbReference type="Proteomes" id="UP001174677"/>
    </source>
</evidence>
<name>A0ABQ9LXL1_HEVBR</name>
<organism evidence="4 5">
    <name type="scientific">Hevea brasiliensis</name>
    <name type="common">Para rubber tree</name>
    <name type="synonym">Siphonia brasiliensis</name>
    <dbReference type="NCBI Taxonomy" id="3981"/>
    <lineage>
        <taxon>Eukaryota</taxon>
        <taxon>Viridiplantae</taxon>
        <taxon>Streptophyta</taxon>
        <taxon>Embryophyta</taxon>
        <taxon>Tracheophyta</taxon>
        <taxon>Spermatophyta</taxon>
        <taxon>Magnoliopsida</taxon>
        <taxon>eudicotyledons</taxon>
        <taxon>Gunneridae</taxon>
        <taxon>Pentapetalae</taxon>
        <taxon>rosids</taxon>
        <taxon>fabids</taxon>
        <taxon>Malpighiales</taxon>
        <taxon>Euphorbiaceae</taxon>
        <taxon>Crotonoideae</taxon>
        <taxon>Micrandreae</taxon>
        <taxon>Hevea</taxon>
    </lineage>
</organism>
<proteinExistence type="predicted"/>
<keyword evidence="2" id="KW-0812">Transmembrane</keyword>
<feature type="transmembrane region" description="Helical" evidence="2">
    <location>
        <begin position="212"/>
        <end position="230"/>
    </location>
</feature>
<dbReference type="EMBL" id="JARPOI010000009">
    <property type="protein sequence ID" value="KAJ9172754.1"/>
    <property type="molecule type" value="Genomic_DNA"/>
</dbReference>
<evidence type="ECO:0000256" key="2">
    <source>
        <dbReference type="SAM" id="Phobius"/>
    </source>
</evidence>
<feature type="transmembrane region" description="Helical" evidence="2">
    <location>
        <begin position="157"/>
        <end position="176"/>
    </location>
</feature>
<keyword evidence="2" id="KW-1133">Transmembrane helix</keyword>
<dbReference type="Proteomes" id="UP001174677">
    <property type="component" value="Chromosome 9"/>
</dbReference>
<dbReference type="Pfam" id="PF01569">
    <property type="entry name" value="PAP2"/>
    <property type="match status" value="1"/>
</dbReference>
<comment type="caution">
    <text evidence="4">The sequence shown here is derived from an EMBL/GenBank/DDBJ whole genome shotgun (WGS) entry which is preliminary data.</text>
</comment>
<accession>A0ABQ9LXL1</accession>
<feature type="transmembrane region" description="Helical" evidence="2">
    <location>
        <begin position="182"/>
        <end position="200"/>
    </location>
</feature>
<evidence type="ECO:0000259" key="3">
    <source>
        <dbReference type="SMART" id="SM00014"/>
    </source>
</evidence>
<dbReference type="SMART" id="SM00014">
    <property type="entry name" value="acidPPc"/>
    <property type="match status" value="1"/>
</dbReference>
<feature type="domain" description="Phosphatidic acid phosphatase type 2/haloperoxidase" evidence="3">
    <location>
        <begin position="118"/>
        <end position="227"/>
    </location>
</feature>
<protein>
    <recommendedName>
        <fullName evidence="3">Phosphatidic acid phosphatase type 2/haloperoxidase domain-containing protein</fullName>
    </recommendedName>
</protein>
<dbReference type="Gene3D" id="1.20.144.10">
    <property type="entry name" value="Phosphatidic acid phosphatase type 2/haloperoxidase"/>
    <property type="match status" value="1"/>
</dbReference>
<dbReference type="InterPro" id="IPR000326">
    <property type="entry name" value="PAP2/HPO"/>
</dbReference>
<dbReference type="PANTHER" id="PTHR11247:SF73">
    <property type="entry name" value="PHOSPHATIDIC ACID PHOSPHATASE TYPE 2_HALOPEROXIDASE DOMAIN-CONTAINING PROTEIN"/>
    <property type="match status" value="1"/>
</dbReference>
<feature type="transmembrane region" description="Helical" evidence="2">
    <location>
        <begin position="119"/>
        <end position="136"/>
    </location>
</feature>
<feature type="transmembrane region" description="Helical" evidence="2">
    <location>
        <begin position="242"/>
        <end position="268"/>
    </location>
</feature>
<dbReference type="PANTHER" id="PTHR11247">
    <property type="entry name" value="PALMITOYL-PROTEIN THIOESTERASE/DOLICHYLDIPHOSPHATASE 1"/>
    <property type="match status" value="1"/>
</dbReference>
<gene>
    <name evidence="4" type="ORF">P3X46_015964</name>
</gene>
<dbReference type="InterPro" id="IPR036938">
    <property type="entry name" value="PAP2/HPO_sf"/>
</dbReference>
<evidence type="ECO:0000313" key="4">
    <source>
        <dbReference type="EMBL" id="KAJ9172754.1"/>
    </source>
</evidence>